<feature type="domain" description="DUF1707" evidence="2">
    <location>
        <begin position="42"/>
        <end position="91"/>
    </location>
</feature>
<keyword evidence="1" id="KW-0812">Transmembrane</keyword>
<keyword evidence="1" id="KW-0472">Membrane</keyword>
<dbReference type="Proteomes" id="UP000294853">
    <property type="component" value="Chromosome"/>
</dbReference>
<dbReference type="Pfam" id="PF08044">
    <property type="entry name" value="DUF1707"/>
    <property type="match status" value="1"/>
</dbReference>
<proteinExistence type="predicted"/>
<evidence type="ECO:0000256" key="1">
    <source>
        <dbReference type="SAM" id="Phobius"/>
    </source>
</evidence>
<feature type="transmembrane region" description="Helical" evidence="1">
    <location>
        <begin position="104"/>
        <end position="129"/>
    </location>
</feature>
<dbReference type="AlphaFoldDB" id="A0A4P7ICT7"/>
<dbReference type="RefSeq" id="WP_135266885.1">
    <property type="nucleotide sequence ID" value="NZ_CP038436.1"/>
</dbReference>
<organism evidence="3 4">
    <name type="scientific">Nocardioides seonyuensis</name>
    <dbReference type="NCBI Taxonomy" id="2518371"/>
    <lineage>
        <taxon>Bacteria</taxon>
        <taxon>Bacillati</taxon>
        <taxon>Actinomycetota</taxon>
        <taxon>Actinomycetes</taxon>
        <taxon>Propionibacteriales</taxon>
        <taxon>Nocardioidaceae</taxon>
        <taxon>Nocardioides</taxon>
    </lineage>
</organism>
<protein>
    <submittedName>
        <fullName evidence="3">DUF1707 domain-containing protein</fullName>
    </submittedName>
</protein>
<evidence type="ECO:0000259" key="2">
    <source>
        <dbReference type="Pfam" id="PF08044"/>
    </source>
</evidence>
<dbReference type="OrthoDB" id="4772576at2"/>
<evidence type="ECO:0000313" key="3">
    <source>
        <dbReference type="EMBL" id="QBX54916.1"/>
    </source>
</evidence>
<dbReference type="KEGG" id="nsn:EXE58_05205"/>
<keyword evidence="4" id="KW-1185">Reference proteome</keyword>
<dbReference type="EMBL" id="CP038436">
    <property type="protein sequence ID" value="QBX54916.1"/>
    <property type="molecule type" value="Genomic_DNA"/>
</dbReference>
<evidence type="ECO:0000313" key="4">
    <source>
        <dbReference type="Proteomes" id="UP000294853"/>
    </source>
</evidence>
<accession>A0A4P7ICT7</accession>
<feature type="transmembrane region" description="Helical" evidence="1">
    <location>
        <begin position="135"/>
        <end position="156"/>
    </location>
</feature>
<gene>
    <name evidence="3" type="ORF">EXE58_05205</name>
</gene>
<dbReference type="InterPro" id="IPR012551">
    <property type="entry name" value="DUF1707_SHOCT-like"/>
</dbReference>
<keyword evidence="1" id="KW-1133">Transmembrane helix</keyword>
<reference evidence="3 4" key="1">
    <citation type="submission" date="2019-03" db="EMBL/GenBank/DDBJ databases">
        <title>Three New Species of Nocardioides, Nocardioides euryhalodurans sp. nov., Nocardioides seonyuensis sp. nov. and Nocardioides eburneoflavus sp. nov. Iolated from Soil.</title>
        <authorList>
            <person name="Roh S.G."/>
            <person name="Lee C."/>
            <person name="Kim M.-K."/>
            <person name="Kim S.B."/>
        </authorList>
    </citation>
    <scope>NUCLEOTIDE SEQUENCE [LARGE SCALE GENOMIC DNA]</scope>
    <source>
        <strain evidence="3 4">MMS17-SY207-3</strain>
    </source>
</reference>
<name>A0A4P7ICT7_9ACTN</name>
<sequence length="159" mass="16909">MSQPADEPDTFDSVVQAHLAAAEARRQAAHARRRAARASSLASDAERDAVTSVLNDAFAQGRLTSAELSQRTTQTLAARTHGDLDEALEGLVLPPAAAKSPVRFIVAGVMLLFMAPFLLVGLLALLAGSDGGDRVFGVVFLGVLVPPLLIVWRWAWPSR</sequence>